<keyword evidence="1" id="KW-0732">Signal</keyword>
<sequence>MASSKPTALVFLAMALMVAACAQAQAPAPAPAPSQNACPPGFKNILDLTDFLRGTGRELITEIAPGLLPTIQGIVGIIPHTGLQLCVCFVPPNVPFFVQCIRY</sequence>
<gene>
    <name evidence="2" type="ORF">U9M48_000694</name>
    <name evidence="3" type="ORF">U9M48_000849</name>
</gene>
<evidence type="ECO:0000256" key="1">
    <source>
        <dbReference type="SAM" id="SignalP"/>
    </source>
</evidence>
<dbReference type="EMBL" id="CP144745">
    <property type="protein sequence ID" value="WVZ49325.1"/>
    <property type="molecule type" value="Genomic_DNA"/>
</dbReference>
<feature type="chain" id="PRO_5044712166" evidence="1">
    <location>
        <begin position="25"/>
        <end position="103"/>
    </location>
</feature>
<proteinExistence type="predicted"/>
<evidence type="ECO:0000313" key="2">
    <source>
        <dbReference type="EMBL" id="WVZ49325.1"/>
    </source>
</evidence>
<reference evidence="3 4" key="1">
    <citation type="submission" date="2024-02" db="EMBL/GenBank/DDBJ databases">
        <title>High-quality chromosome-scale genome assembly of Pensacola bahiagrass (Paspalum notatum Flugge var. saurae).</title>
        <authorList>
            <person name="Vega J.M."/>
            <person name="Podio M."/>
            <person name="Orjuela J."/>
            <person name="Siena L.A."/>
            <person name="Pessino S.C."/>
            <person name="Combes M.C."/>
            <person name="Mariac C."/>
            <person name="Albertini E."/>
            <person name="Pupilli F."/>
            <person name="Ortiz J.P.A."/>
            <person name="Leblanc O."/>
        </authorList>
    </citation>
    <scope>NUCLEOTIDE SEQUENCE [LARGE SCALE GENOMIC DNA]</scope>
    <source>
        <strain evidence="3">R1</strain>
        <tissue evidence="3">Leaf</tissue>
    </source>
</reference>
<dbReference type="EMBL" id="CP144745">
    <property type="protein sequence ID" value="WVZ49491.1"/>
    <property type="molecule type" value="Genomic_DNA"/>
</dbReference>
<accession>A0AAQ3PM87</accession>
<name>A0AAQ3PM87_PASNO</name>
<dbReference type="PROSITE" id="PS51257">
    <property type="entry name" value="PROKAR_LIPOPROTEIN"/>
    <property type="match status" value="1"/>
</dbReference>
<evidence type="ECO:0000313" key="4">
    <source>
        <dbReference type="Proteomes" id="UP001341281"/>
    </source>
</evidence>
<organism evidence="3 4">
    <name type="scientific">Paspalum notatum var. saurae</name>
    <dbReference type="NCBI Taxonomy" id="547442"/>
    <lineage>
        <taxon>Eukaryota</taxon>
        <taxon>Viridiplantae</taxon>
        <taxon>Streptophyta</taxon>
        <taxon>Embryophyta</taxon>
        <taxon>Tracheophyta</taxon>
        <taxon>Spermatophyta</taxon>
        <taxon>Magnoliopsida</taxon>
        <taxon>Liliopsida</taxon>
        <taxon>Poales</taxon>
        <taxon>Poaceae</taxon>
        <taxon>PACMAD clade</taxon>
        <taxon>Panicoideae</taxon>
        <taxon>Andropogonodae</taxon>
        <taxon>Paspaleae</taxon>
        <taxon>Paspalinae</taxon>
        <taxon>Paspalum</taxon>
    </lineage>
</organism>
<feature type="signal peptide" evidence="1">
    <location>
        <begin position="1"/>
        <end position="24"/>
    </location>
</feature>
<evidence type="ECO:0000313" key="3">
    <source>
        <dbReference type="EMBL" id="WVZ49491.1"/>
    </source>
</evidence>
<keyword evidence="4" id="KW-1185">Reference proteome</keyword>
<protein>
    <submittedName>
        <fullName evidence="3">Uncharacterized protein</fullName>
    </submittedName>
</protein>
<dbReference type="Proteomes" id="UP001341281">
    <property type="component" value="Chromosome 01"/>
</dbReference>
<dbReference type="AlphaFoldDB" id="A0AAQ3PM87"/>